<dbReference type="Pfam" id="PF07243">
    <property type="entry name" value="Phlebovirus_G1"/>
    <property type="match status" value="1"/>
</dbReference>
<feature type="compositionally biased region" description="Polar residues" evidence="1">
    <location>
        <begin position="293"/>
        <end position="306"/>
    </location>
</feature>
<accession>A0A8J2PHS9</accession>
<feature type="compositionally biased region" description="Basic residues" evidence="1">
    <location>
        <begin position="281"/>
        <end position="292"/>
    </location>
</feature>
<feature type="region of interest" description="Disordered" evidence="1">
    <location>
        <begin position="268"/>
        <end position="306"/>
    </location>
</feature>
<dbReference type="AlphaFoldDB" id="A0A8J2PHS9"/>
<comment type="caution">
    <text evidence="3">The sequence shown here is derived from an EMBL/GenBank/DDBJ whole genome shotgun (WGS) entry which is preliminary data.</text>
</comment>
<name>A0A8J2PHS9_9HEXA</name>
<sequence>NLDQLECQDTTSSLNITLLNHPEVRSDLCSVGDYTIRHCRHFVEEVNFVPIVMFNNHIYPLRALQTRQEPQLGLLTSYRCQGDCVRVNCETADCVGDDVFCRHFDCNPTTQPNCNCTYNPTSDIYKIQTAQGEIMPRCWGHLYLLTRKEDRSLTHNVFDCDGCEIECTTHGVQIKTNGKVPKYIKVLKNPEFISTIPTSVVTDITFTRNMLAATGVTHVEIWFANFDVPSIKNINCPRLPICDLISCYLYYILVSLLARKTLSQNVSSKKEQEKLPTHQHIQQRHHRGHCTPRRSQPLSSNGRNNK</sequence>
<evidence type="ECO:0000313" key="3">
    <source>
        <dbReference type="EMBL" id="CAG7815830.1"/>
    </source>
</evidence>
<protein>
    <recommendedName>
        <fullName evidence="2">Phlebovirus glycoprotein G1 domain-containing protein</fullName>
    </recommendedName>
</protein>
<dbReference type="InterPro" id="IPR010826">
    <property type="entry name" value="Phlebovirus_G1"/>
</dbReference>
<dbReference type="Proteomes" id="UP000708208">
    <property type="component" value="Unassembled WGS sequence"/>
</dbReference>
<feature type="non-terminal residue" evidence="3">
    <location>
        <position position="1"/>
    </location>
</feature>
<evidence type="ECO:0000256" key="1">
    <source>
        <dbReference type="SAM" id="MobiDB-lite"/>
    </source>
</evidence>
<evidence type="ECO:0000313" key="4">
    <source>
        <dbReference type="Proteomes" id="UP000708208"/>
    </source>
</evidence>
<dbReference type="GO" id="GO:0016020">
    <property type="term" value="C:membrane"/>
    <property type="evidence" value="ECO:0007669"/>
    <property type="project" value="InterPro"/>
</dbReference>
<gene>
    <name evidence="3" type="ORF">AFUS01_LOCUS26481</name>
</gene>
<dbReference type="EMBL" id="CAJVCH010353591">
    <property type="protein sequence ID" value="CAG7815830.1"/>
    <property type="molecule type" value="Genomic_DNA"/>
</dbReference>
<evidence type="ECO:0000259" key="2">
    <source>
        <dbReference type="Pfam" id="PF07243"/>
    </source>
</evidence>
<reference evidence="3" key="1">
    <citation type="submission" date="2021-06" db="EMBL/GenBank/DDBJ databases">
        <authorList>
            <person name="Hodson N. C."/>
            <person name="Mongue J. A."/>
            <person name="Jaron S. K."/>
        </authorList>
    </citation>
    <scope>NUCLEOTIDE SEQUENCE</scope>
</reference>
<organism evidence="3 4">
    <name type="scientific">Allacma fusca</name>
    <dbReference type="NCBI Taxonomy" id="39272"/>
    <lineage>
        <taxon>Eukaryota</taxon>
        <taxon>Metazoa</taxon>
        <taxon>Ecdysozoa</taxon>
        <taxon>Arthropoda</taxon>
        <taxon>Hexapoda</taxon>
        <taxon>Collembola</taxon>
        <taxon>Symphypleona</taxon>
        <taxon>Sminthuridae</taxon>
        <taxon>Allacma</taxon>
    </lineage>
</organism>
<feature type="domain" description="Phlebovirus glycoprotein G1" evidence="2">
    <location>
        <begin position="25"/>
        <end position="179"/>
    </location>
</feature>
<proteinExistence type="predicted"/>
<keyword evidence="4" id="KW-1185">Reference proteome</keyword>